<dbReference type="SUPFAM" id="SSF48452">
    <property type="entry name" value="TPR-like"/>
    <property type="match status" value="1"/>
</dbReference>
<keyword evidence="1" id="KW-0732">Signal</keyword>
<dbReference type="EMBL" id="JAAVUP010000001">
    <property type="protein sequence ID" value="NKE15944.1"/>
    <property type="molecule type" value="Genomic_DNA"/>
</dbReference>
<feature type="chain" id="PRO_5040771931" evidence="1">
    <location>
        <begin position="19"/>
        <end position="142"/>
    </location>
</feature>
<reference evidence="3 4" key="2">
    <citation type="submission" date="2020-02" db="EMBL/GenBank/DDBJ databases">
        <authorList>
            <person name="Sun Q."/>
            <person name="Inoue M."/>
        </authorList>
    </citation>
    <scope>NUCLEOTIDE SEQUENCE [LARGE SCALE GENOMIC DNA]</scope>
    <source>
        <strain evidence="3 4">KCTC 22478</strain>
    </source>
</reference>
<proteinExistence type="predicted"/>
<reference evidence="2" key="3">
    <citation type="journal article" date="2021" name="Syst. Appl. Microbiol.">
        <title>Roseomonas hellenica sp. nov., isolated from roots of wild-growing Alkanna tinctoria.</title>
        <authorList>
            <person name="Rat A."/>
            <person name="Naranjo H.D."/>
            <person name="Lebbe L."/>
            <person name="Cnockaert M."/>
            <person name="Krigas N."/>
            <person name="Grigoriadou K."/>
            <person name="Maloupa E."/>
            <person name="Willems A."/>
        </authorList>
    </citation>
    <scope>NUCLEOTIDE SEQUENCE</scope>
    <source>
        <strain evidence="2">LMG 31161</strain>
    </source>
</reference>
<keyword evidence="4" id="KW-1185">Reference proteome</keyword>
<evidence type="ECO:0000313" key="3">
    <source>
        <dbReference type="EMBL" id="NKE15944.1"/>
    </source>
</evidence>
<evidence type="ECO:0000313" key="5">
    <source>
        <dbReference type="Proteomes" id="UP001138708"/>
    </source>
</evidence>
<evidence type="ECO:0000256" key="1">
    <source>
        <dbReference type="SAM" id="SignalP"/>
    </source>
</evidence>
<gene>
    <name evidence="3" type="ORF">GWK15_03245</name>
    <name evidence="2" type="ORF">GXW75_03180</name>
</gene>
<dbReference type="EMBL" id="JAAEDK010000005">
    <property type="protein sequence ID" value="MBR0658239.1"/>
    <property type="molecule type" value="Genomic_DNA"/>
</dbReference>
<sequence>MMRLAVLAGLLAAGTAIAAPPLTPPEDPQAREAARLTQDGRYDLSVPLLETVLARRPDDPDLLTYLALALRRTGRPAEAEARYAQALARDPEHLPAIAYQGVLYLETGRRGMAEANLRRLEALCPFSCPEREDLAREIALRR</sequence>
<feature type="signal peptide" evidence="1">
    <location>
        <begin position="1"/>
        <end position="18"/>
    </location>
</feature>
<dbReference type="Gene3D" id="1.25.40.10">
    <property type="entry name" value="Tetratricopeptide repeat domain"/>
    <property type="match status" value="1"/>
</dbReference>
<reference evidence="2" key="1">
    <citation type="submission" date="2020-01" db="EMBL/GenBank/DDBJ databases">
        <authorList>
            <person name="Rat A."/>
        </authorList>
    </citation>
    <scope>NUCLEOTIDE SEQUENCE</scope>
    <source>
        <strain evidence="2">LMG 31161</strain>
    </source>
</reference>
<comment type="caution">
    <text evidence="2">The sequence shown here is derived from an EMBL/GenBank/DDBJ whole genome shotgun (WGS) entry which is preliminary data.</text>
</comment>
<evidence type="ECO:0000313" key="4">
    <source>
        <dbReference type="Proteomes" id="UP000746741"/>
    </source>
</evidence>
<dbReference type="InterPro" id="IPR019734">
    <property type="entry name" value="TPR_rpt"/>
</dbReference>
<name>A0A9X9WD29_9PROT</name>
<dbReference type="Proteomes" id="UP000746741">
    <property type="component" value="Unassembled WGS sequence"/>
</dbReference>
<evidence type="ECO:0000313" key="2">
    <source>
        <dbReference type="EMBL" id="MBR0658239.1"/>
    </source>
</evidence>
<dbReference type="SMART" id="SM00028">
    <property type="entry name" value="TPR"/>
    <property type="match status" value="2"/>
</dbReference>
<dbReference type="Pfam" id="PF14559">
    <property type="entry name" value="TPR_19"/>
    <property type="match status" value="1"/>
</dbReference>
<protein>
    <submittedName>
        <fullName evidence="2">Tetratricopeptide repeat protein</fullName>
    </submittedName>
</protein>
<dbReference type="RefSeq" id="WP_168038993.1">
    <property type="nucleotide sequence ID" value="NZ_JAAEDK010000005.1"/>
</dbReference>
<organism evidence="2 5">
    <name type="scientific">Neoroseomonas oryzicola</name>
    <dbReference type="NCBI Taxonomy" id="535904"/>
    <lineage>
        <taxon>Bacteria</taxon>
        <taxon>Pseudomonadati</taxon>
        <taxon>Pseudomonadota</taxon>
        <taxon>Alphaproteobacteria</taxon>
        <taxon>Acetobacterales</taxon>
        <taxon>Acetobacteraceae</taxon>
        <taxon>Neoroseomonas</taxon>
    </lineage>
</organism>
<accession>A0A9X9WD29</accession>
<dbReference type="InterPro" id="IPR011990">
    <property type="entry name" value="TPR-like_helical_dom_sf"/>
</dbReference>
<dbReference type="AlphaFoldDB" id="A0A9X9WD29"/>
<dbReference type="Proteomes" id="UP001138708">
    <property type="component" value="Unassembled WGS sequence"/>
</dbReference>